<dbReference type="GO" id="GO:0004252">
    <property type="term" value="F:serine-type endopeptidase activity"/>
    <property type="evidence" value="ECO:0007669"/>
    <property type="project" value="InterPro"/>
</dbReference>
<dbReference type="PROSITE" id="PS51892">
    <property type="entry name" value="SUBTILASE"/>
    <property type="match status" value="1"/>
</dbReference>
<evidence type="ECO:0000259" key="11">
    <source>
        <dbReference type="Pfam" id="PF00082"/>
    </source>
</evidence>
<feature type="signal peptide" evidence="10">
    <location>
        <begin position="1"/>
        <end position="38"/>
    </location>
</feature>
<evidence type="ECO:0000256" key="9">
    <source>
        <dbReference type="SAM" id="MobiDB-lite"/>
    </source>
</evidence>
<dbReference type="PANTHER" id="PTHR42884:SF3">
    <property type="entry name" value="FURIN-LIKE PROTEASE 1, ISOFORMS 1_1-X_2"/>
    <property type="match status" value="1"/>
</dbReference>
<evidence type="ECO:0000256" key="8">
    <source>
        <dbReference type="PROSITE-ProRule" id="PRU01240"/>
    </source>
</evidence>
<feature type="chain" id="PRO_5003577596" description="Peptidase S8/S53 domain-containing protein" evidence="10">
    <location>
        <begin position="39"/>
        <end position="320"/>
    </location>
</feature>
<feature type="domain" description="Peptidase S8 pro-domain" evidence="12">
    <location>
        <begin position="46"/>
        <end position="122"/>
    </location>
</feature>
<evidence type="ECO:0000256" key="4">
    <source>
        <dbReference type="ARBA" id="ARBA00022801"/>
    </source>
</evidence>
<keyword evidence="7" id="KW-0325">Glycoprotein</keyword>
<reference evidence="13" key="3">
    <citation type="submission" date="2025-09" db="UniProtKB">
        <authorList>
            <consortium name="Ensembl"/>
        </authorList>
    </citation>
    <scope>IDENTIFICATION</scope>
</reference>
<keyword evidence="1" id="KW-0645">Protease</keyword>
<evidence type="ECO:0000313" key="13">
    <source>
        <dbReference type="Ensembl" id="ENSCSAVP00000003500.1"/>
    </source>
</evidence>
<dbReference type="PROSITE" id="PS00136">
    <property type="entry name" value="SUBTILASE_ASP"/>
    <property type="match status" value="1"/>
</dbReference>
<dbReference type="AlphaFoldDB" id="H2YDV2"/>
<dbReference type="Gene3D" id="3.30.70.850">
    <property type="entry name" value="Peptidase S8, pro-domain"/>
    <property type="match status" value="1"/>
</dbReference>
<protein>
    <recommendedName>
        <fullName evidence="15">Peptidase S8/S53 domain-containing protein</fullName>
    </recommendedName>
</protein>
<evidence type="ECO:0000256" key="10">
    <source>
        <dbReference type="SAM" id="SignalP"/>
    </source>
</evidence>
<accession>H2YDV2</accession>
<dbReference type="HOGENOM" id="CLU_075462_0_0_1"/>
<dbReference type="SUPFAM" id="SSF52743">
    <property type="entry name" value="Subtilisin-like"/>
    <property type="match status" value="1"/>
</dbReference>
<dbReference type="eggNOG" id="KOG3525">
    <property type="taxonomic scope" value="Eukaryota"/>
</dbReference>
<keyword evidence="14" id="KW-1185">Reference proteome</keyword>
<dbReference type="GeneTree" id="ENSGT00940000167869"/>
<keyword evidence="5" id="KW-0720">Serine protease</keyword>
<feature type="region of interest" description="Disordered" evidence="9">
    <location>
        <begin position="183"/>
        <end position="214"/>
    </location>
</feature>
<dbReference type="InterPro" id="IPR015500">
    <property type="entry name" value="Peptidase_S8_subtilisin-rel"/>
</dbReference>
<dbReference type="InterPro" id="IPR034182">
    <property type="entry name" value="Kexin/furin"/>
</dbReference>
<dbReference type="Gene3D" id="3.40.50.200">
    <property type="entry name" value="Peptidase S8/S53 domain"/>
    <property type="match status" value="1"/>
</dbReference>
<dbReference type="GO" id="GO:0000139">
    <property type="term" value="C:Golgi membrane"/>
    <property type="evidence" value="ECO:0007669"/>
    <property type="project" value="TreeGrafter"/>
</dbReference>
<dbReference type="Pfam" id="PF00082">
    <property type="entry name" value="Peptidase_S8"/>
    <property type="match status" value="1"/>
</dbReference>
<dbReference type="PANTHER" id="PTHR42884">
    <property type="entry name" value="PROPROTEIN CONVERTASE SUBTILISIN/KEXIN-RELATED"/>
    <property type="match status" value="1"/>
</dbReference>
<dbReference type="InterPro" id="IPR038466">
    <property type="entry name" value="S8_pro-domain_sf"/>
</dbReference>
<dbReference type="OMA" id="ANNGICA"/>
<name>H2YDV2_CIOSA</name>
<evidence type="ECO:0000313" key="14">
    <source>
        <dbReference type="Proteomes" id="UP000007875"/>
    </source>
</evidence>
<dbReference type="FunFam" id="3.30.70.850:FF:000001">
    <property type="entry name" value="Proprotein convertase subtilisin/kexin type 5"/>
    <property type="match status" value="1"/>
</dbReference>
<dbReference type="InterPro" id="IPR022398">
    <property type="entry name" value="Peptidase_S8_His-AS"/>
</dbReference>
<dbReference type="Proteomes" id="UP000007875">
    <property type="component" value="Unassembled WGS sequence"/>
</dbReference>
<evidence type="ECO:0000256" key="6">
    <source>
        <dbReference type="ARBA" id="ARBA00023145"/>
    </source>
</evidence>
<proteinExistence type="inferred from homology"/>
<evidence type="ECO:0000256" key="1">
    <source>
        <dbReference type="ARBA" id="ARBA00022670"/>
    </source>
</evidence>
<dbReference type="Pfam" id="PF16470">
    <property type="entry name" value="S8_pro-domain"/>
    <property type="match status" value="1"/>
</dbReference>
<evidence type="ECO:0000256" key="5">
    <source>
        <dbReference type="ARBA" id="ARBA00022825"/>
    </source>
</evidence>
<dbReference type="InParanoid" id="H2YDV2"/>
<evidence type="ECO:0008006" key="15">
    <source>
        <dbReference type="Google" id="ProtNLM"/>
    </source>
</evidence>
<dbReference type="GO" id="GO:0005802">
    <property type="term" value="C:trans-Golgi network"/>
    <property type="evidence" value="ECO:0007669"/>
    <property type="project" value="TreeGrafter"/>
</dbReference>
<dbReference type="CDD" id="cd04059">
    <property type="entry name" value="Peptidases_S8_Protein_convertases_Kexins_Furin-like"/>
    <property type="match status" value="1"/>
</dbReference>
<evidence type="ECO:0000256" key="2">
    <source>
        <dbReference type="ARBA" id="ARBA00022685"/>
    </source>
</evidence>
<organism evidence="13 14">
    <name type="scientific">Ciona savignyi</name>
    <name type="common">Pacific transparent sea squirt</name>
    <dbReference type="NCBI Taxonomy" id="51511"/>
    <lineage>
        <taxon>Eukaryota</taxon>
        <taxon>Metazoa</taxon>
        <taxon>Chordata</taxon>
        <taxon>Tunicata</taxon>
        <taxon>Ascidiacea</taxon>
        <taxon>Phlebobranchia</taxon>
        <taxon>Cionidae</taxon>
        <taxon>Ciona</taxon>
    </lineage>
</organism>
<evidence type="ECO:0000256" key="7">
    <source>
        <dbReference type="ARBA" id="ARBA00023180"/>
    </source>
</evidence>
<dbReference type="GO" id="GO:0016486">
    <property type="term" value="P:peptide hormone processing"/>
    <property type="evidence" value="ECO:0007669"/>
    <property type="project" value="TreeGrafter"/>
</dbReference>
<keyword evidence="6" id="KW-0865">Zymogen</keyword>
<keyword evidence="3 10" id="KW-0732">Signal</keyword>
<dbReference type="PRINTS" id="PR00723">
    <property type="entry name" value="SUBTILISIN"/>
</dbReference>
<reference evidence="14" key="1">
    <citation type="submission" date="2003-08" db="EMBL/GenBank/DDBJ databases">
        <authorList>
            <person name="Birren B."/>
            <person name="Nusbaum C."/>
            <person name="Abebe A."/>
            <person name="Abouelleil A."/>
            <person name="Adekoya E."/>
            <person name="Ait-zahra M."/>
            <person name="Allen N."/>
            <person name="Allen T."/>
            <person name="An P."/>
            <person name="Anderson M."/>
            <person name="Anderson S."/>
            <person name="Arachchi H."/>
            <person name="Armbruster J."/>
            <person name="Bachantsang P."/>
            <person name="Baldwin J."/>
            <person name="Barry A."/>
            <person name="Bayul T."/>
            <person name="Blitshsteyn B."/>
            <person name="Bloom T."/>
            <person name="Blye J."/>
            <person name="Boguslavskiy L."/>
            <person name="Borowsky M."/>
            <person name="Boukhgalter B."/>
            <person name="Brunache A."/>
            <person name="Butler J."/>
            <person name="Calixte N."/>
            <person name="Calvo S."/>
            <person name="Camarata J."/>
            <person name="Campo K."/>
            <person name="Chang J."/>
            <person name="Cheshatsang Y."/>
            <person name="Citroen M."/>
            <person name="Collymore A."/>
            <person name="Considine T."/>
            <person name="Cook A."/>
            <person name="Cooke P."/>
            <person name="Corum B."/>
            <person name="Cuomo C."/>
            <person name="David R."/>
            <person name="Dawoe T."/>
            <person name="Degray S."/>
            <person name="Dodge S."/>
            <person name="Dooley K."/>
            <person name="Dorje P."/>
            <person name="Dorjee K."/>
            <person name="Dorris L."/>
            <person name="Duffey N."/>
            <person name="Dupes A."/>
            <person name="Elkins T."/>
            <person name="Engels R."/>
            <person name="Erickson J."/>
            <person name="Farina A."/>
            <person name="Faro S."/>
            <person name="Ferreira P."/>
            <person name="Fischer H."/>
            <person name="Fitzgerald M."/>
            <person name="Foley K."/>
            <person name="Gage D."/>
            <person name="Galagan J."/>
            <person name="Gearin G."/>
            <person name="Gnerre S."/>
            <person name="Gnirke A."/>
            <person name="Goyette A."/>
            <person name="Graham J."/>
            <person name="Grandbois E."/>
            <person name="Gyaltsen K."/>
            <person name="Hafez N."/>
            <person name="Hagopian D."/>
            <person name="Hagos B."/>
            <person name="Hall J."/>
            <person name="Hatcher B."/>
            <person name="Heller A."/>
            <person name="Higgins H."/>
            <person name="Honan T."/>
            <person name="Horn A."/>
            <person name="Houde N."/>
            <person name="Hughes L."/>
            <person name="Hulme W."/>
            <person name="Husby E."/>
            <person name="Iliev I."/>
            <person name="Jaffe D."/>
            <person name="Jones C."/>
            <person name="Kamal M."/>
            <person name="Kamat A."/>
            <person name="Kamvysselis M."/>
            <person name="Karlsson E."/>
            <person name="Kells C."/>
            <person name="Kieu A."/>
            <person name="Kisner P."/>
            <person name="Kodira C."/>
            <person name="Kulbokas E."/>
            <person name="Labutti K."/>
            <person name="Lama D."/>
            <person name="Landers T."/>
            <person name="Leger J."/>
            <person name="Levine S."/>
            <person name="Lewis D."/>
            <person name="Lewis T."/>
            <person name="Lindblad-toh K."/>
            <person name="Liu X."/>
            <person name="Lokyitsang T."/>
            <person name="Lokyitsang Y."/>
            <person name="Lucien O."/>
            <person name="Lui A."/>
            <person name="Ma L.J."/>
            <person name="Mabbitt R."/>
            <person name="Macdonald J."/>
            <person name="Maclean C."/>
            <person name="Major J."/>
            <person name="Manning J."/>
            <person name="Marabella R."/>
            <person name="Maru K."/>
            <person name="Matthews C."/>
            <person name="Mauceli E."/>
            <person name="Mccarthy M."/>
            <person name="Mcdonough S."/>
            <person name="Mcghee T."/>
            <person name="Meldrim J."/>
            <person name="Meneus L."/>
            <person name="Mesirov J."/>
            <person name="Mihalev A."/>
            <person name="Mihova T."/>
            <person name="Mikkelsen T."/>
            <person name="Mlenga V."/>
            <person name="Moru K."/>
            <person name="Mozes J."/>
            <person name="Mulrain L."/>
            <person name="Munson G."/>
            <person name="Naylor J."/>
            <person name="Newes C."/>
            <person name="Nguyen C."/>
            <person name="Nguyen N."/>
            <person name="Nguyen T."/>
            <person name="Nicol R."/>
            <person name="Nielsen C."/>
            <person name="Nizzari M."/>
            <person name="Norbu C."/>
            <person name="Norbu N."/>
            <person name="O'donnell P."/>
            <person name="Okoawo O."/>
            <person name="O'leary S."/>
            <person name="Omotosho B."/>
            <person name="O'neill K."/>
            <person name="Osman S."/>
            <person name="Parker S."/>
            <person name="Perrin D."/>
            <person name="Phunkhang P."/>
            <person name="Piqani B."/>
            <person name="Purcell S."/>
            <person name="Rachupka T."/>
            <person name="Ramasamy U."/>
            <person name="Rameau R."/>
            <person name="Ray V."/>
            <person name="Raymond C."/>
            <person name="Retta R."/>
            <person name="Richardson S."/>
            <person name="Rise C."/>
            <person name="Rodriguez J."/>
            <person name="Rogers J."/>
            <person name="Rogov P."/>
            <person name="Rutman M."/>
            <person name="Schupbach R."/>
            <person name="Seaman C."/>
            <person name="Settipalli S."/>
            <person name="Sharpe T."/>
            <person name="Sheridan J."/>
            <person name="Sherpa N."/>
            <person name="Shi J."/>
            <person name="Smirnov S."/>
            <person name="Smith C."/>
            <person name="Sougnez C."/>
            <person name="Spencer B."/>
            <person name="Stalker J."/>
            <person name="Stange-thomann N."/>
            <person name="Stavropoulos S."/>
            <person name="Stetson K."/>
            <person name="Stone C."/>
            <person name="Stone S."/>
            <person name="Stubbs M."/>
            <person name="Talamas J."/>
            <person name="Tchuinga P."/>
            <person name="Tenzing P."/>
            <person name="Tesfaye S."/>
            <person name="Theodore J."/>
            <person name="Thoulutsang Y."/>
            <person name="Topham K."/>
            <person name="Towey S."/>
            <person name="Tsamla T."/>
            <person name="Tsomo N."/>
            <person name="Vallee D."/>
            <person name="Vassiliev H."/>
            <person name="Venkataraman V."/>
            <person name="Vinson J."/>
            <person name="Vo A."/>
            <person name="Wade C."/>
            <person name="Wang S."/>
            <person name="Wangchuk T."/>
            <person name="Wangdi T."/>
            <person name="Whittaker C."/>
            <person name="Wilkinson J."/>
            <person name="Wu Y."/>
            <person name="Wyman D."/>
            <person name="Yadav S."/>
            <person name="Yang S."/>
            <person name="Yang X."/>
            <person name="Yeager S."/>
            <person name="Yee E."/>
            <person name="Young G."/>
            <person name="Zainoun J."/>
            <person name="Zembeck L."/>
            <person name="Zimmer A."/>
            <person name="Zody M."/>
            <person name="Lander E."/>
        </authorList>
    </citation>
    <scope>NUCLEOTIDE SEQUENCE [LARGE SCALE GENOMIC DNA]</scope>
</reference>
<keyword evidence="2" id="KW-0165">Cleavage on pair of basic residues</keyword>
<comment type="similarity">
    <text evidence="8">Belongs to the peptidase S8 family.</text>
</comment>
<dbReference type="SUPFAM" id="SSF54897">
    <property type="entry name" value="Protease propeptides/inhibitors"/>
    <property type="match status" value="1"/>
</dbReference>
<dbReference type="InterPro" id="IPR036852">
    <property type="entry name" value="Peptidase_S8/S53_dom_sf"/>
</dbReference>
<reference evidence="13" key="2">
    <citation type="submission" date="2025-08" db="UniProtKB">
        <authorList>
            <consortium name="Ensembl"/>
        </authorList>
    </citation>
    <scope>IDENTIFICATION</scope>
</reference>
<evidence type="ECO:0000259" key="12">
    <source>
        <dbReference type="Pfam" id="PF16470"/>
    </source>
</evidence>
<dbReference type="Ensembl" id="ENSCSAVT00000003555.1">
    <property type="protein sequence ID" value="ENSCSAVP00000003500.1"/>
    <property type="gene ID" value="ENSCSAVG00000002082.1"/>
</dbReference>
<evidence type="ECO:0000256" key="3">
    <source>
        <dbReference type="ARBA" id="ARBA00022729"/>
    </source>
</evidence>
<sequence length="320" mass="35351">MANGHLSIRYLTTPTRTLQATFTCLLFILCFTTHGANARNDFYLNEWAVEIQGGNDAAEQVASTHGFINHGLIMEGEDFYRFSHPKLRKRSLESSYDHNANLMSHEKVLWAEQQRSKRRVKRDLINFDPNVGPNDEKWHEMWYLLPTTVPSMRVTEAWKEGFTGKGVSVTILDDGIEHSHPDLHANYDPLASGDINSHDDDPTPRLNPTNENRHGTRCAGEVAAVANNGICAVGIAFNSKIGGVRMLDGEVTDTVEAASIGLRPEHIDIYSASWGPDDDGKTVDGPATLAKRAFVRGVNEGRDGKGSIFVWASGNGGRHQ</sequence>
<dbReference type="PROSITE" id="PS00137">
    <property type="entry name" value="SUBTILASE_HIS"/>
    <property type="match status" value="1"/>
</dbReference>
<keyword evidence="4" id="KW-0378">Hydrolase</keyword>
<dbReference type="InterPro" id="IPR032815">
    <property type="entry name" value="S8_pro-domain"/>
</dbReference>
<dbReference type="STRING" id="51511.ENSCSAVP00000003500"/>
<dbReference type="InterPro" id="IPR000209">
    <property type="entry name" value="Peptidase_S8/S53_dom"/>
</dbReference>
<dbReference type="InterPro" id="IPR023827">
    <property type="entry name" value="Peptidase_S8_Asp-AS"/>
</dbReference>
<feature type="domain" description="Peptidase S8/S53" evidence="11">
    <location>
        <begin position="164"/>
        <end position="316"/>
    </location>
</feature>
<comment type="caution">
    <text evidence="8">Lacks conserved residue(s) required for the propagation of feature annotation.</text>
</comment>